<keyword evidence="3" id="KW-1185">Reference proteome</keyword>
<dbReference type="HOGENOM" id="CLU_1463468_0_0_1"/>
<dbReference type="Proteomes" id="UP000007306">
    <property type="component" value="Unassembled WGS sequence"/>
</dbReference>
<sequence length="185" mass="19819">MRVSDGMPASRNARCTYRNMDPMPDACWNALATSALTMLRRTGSVGLASSSSQSARSSLHRVRHAGVATVSSASQPTSCGSPSSVFVSRRRSSASSSDNVLERTRRAWSLVKSHCGNSGMRRTAKPSNAGMAVPVATVSRQATRTGRFKNLGEKQRPPRMQPRHTKPSGCEVRPRCSDDGLSSPA</sequence>
<evidence type="ECO:0000256" key="1">
    <source>
        <dbReference type="SAM" id="MobiDB-lite"/>
    </source>
</evidence>
<feature type="compositionally biased region" description="Low complexity" evidence="1">
    <location>
        <begin position="81"/>
        <end position="97"/>
    </location>
</feature>
<accession>I1QEN9</accession>
<reference evidence="3" key="2">
    <citation type="submission" date="2018-04" db="EMBL/GenBank/DDBJ databases">
        <title>OglaRS2 (Oryza glaberrima Reference Sequence Version 2).</title>
        <authorList>
            <person name="Zhang J."/>
            <person name="Kudrna D."/>
            <person name="Lee S."/>
            <person name="Talag J."/>
            <person name="Rajasekar S."/>
            <person name="Wing R.A."/>
        </authorList>
    </citation>
    <scope>NUCLEOTIDE SEQUENCE [LARGE SCALE GENOMIC DNA]</scope>
    <source>
        <strain evidence="3">cv. IRGC 96717</strain>
    </source>
</reference>
<dbReference type="Gramene" id="ORGLA07G0258100.1">
    <property type="protein sequence ID" value="ORGLA07G0258100.1"/>
    <property type="gene ID" value="ORGLA07G0258100"/>
</dbReference>
<dbReference type="AlphaFoldDB" id="I1QEN9"/>
<proteinExistence type="predicted"/>
<evidence type="ECO:0000313" key="3">
    <source>
        <dbReference type="Proteomes" id="UP000007306"/>
    </source>
</evidence>
<reference evidence="2" key="1">
    <citation type="submission" date="2015-06" db="UniProtKB">
        <authorList>
            <consortium name="EnsemblPlants"/>
        </authorList>
    </citation>
    <scope>IDENTIFICATION</scope>
</reference>
<protein>
    <submittedName>
        <fullName evidence="2">Uncharacterized protein</fullName>
    </submittedName>
</protein>
<name>I1QEN9_ORYGL</name>
<feature type="region of interest" description="Disordered" evidence="1">
    <location>
        <begin position="68"/>
        <end position="98"/>
    </location>
</feature>
<organism evidence="2 3">
    <name type="scientific">Oryza glaberrima</name>
    <name type="common">African rice</name>
    <dbReference type="NCBI Taxonomy" id="4538"/>
    <lineage>
        <taxon>Eukaryota</taxon>
        <taxon>Viridiplantae</taxon>
        <taxon>Streptophyta</taxon>
        <taxon>Embryophyta</taxon>
        <taxon>Tracheophyta</taxon>
        <taxon>Spermatophyta</taxon>
        <taxon>Magnoliopsida</taxon>
        <taxon>Liliopsida</taxon>
        <taxon>Poales</taxon>
        <taxon>Poaceae</taxon>
        <taxon>BOP clade</taxon>
        <taxon>Oryzoideae</taxon>
        <taxon>Oryzeae</taxon>
        <taxon>Oryzinae</taxon>
        <taxon>Oryza</taxon>
    </lineage>
</organism>
<evidence type="ECO:0000313" key="2">
    <source>
        <dbReference type="EnsemblPlants" id="ORGLA07G0258100.1"/>
    </source>
</evidence>
<dbReference type="EnsemblPlants" id="ORGLA07G0258100.1">
    <property type="protein sequence ID" value="ORGLA07G0258100.1"/>
    <property type="gene ID" value="ORGLA07G0258100"/>
</dbReference>
<feature type="compositionally biased region" description="Polar residues" evidence="1">
    <location>
        <begin position="69"/>
        <end position="80"/>
    </location>
</feature>
<feature type="region of interest" description="Disordered" evidence="1">
    <location>
        <begin position="139"/>
        <end position="185"/>
    </location>
</feature>